<name>A0ABQ2LQX4_9MICC</name>
<comment type="caution">
    <text evidence="1">The sequence shown here is derived from an EMBL/GenBank/DDBJ whole genome shotgun (WGS) entry which is preliminary data.</text>
</comment>
<reference evidence="2" key="1">
    <citation type="journal article" date="2019" name="Int. J. Syst. Evol. Microbiol.">
        <title>The Global Catalogue of Microorganisms (GCM) 10K type strain sequencing project: providing services to taxonomists for standard genome sequencing and annotation.</title>
        <authorList>
            <consortium name="The Broad Institute Genomics Platform"/>
            <consortium name="The Broad Institute Genome Sequencing Center for Infectious Disease"/>
            <person name="Wu L."/>
            <person name="Ma J."/>
        </authorList>
    </citation>
    <scope>NUCLEOTIDE SEQUENCE [LARGE SCALE GENOMIC DNA]</scope>
    <source>
        <strain evidence="2">CGMCC 1.7064</strain>
    </source>
</reference>
<sequence length="51" mass="5716">MDGFPDITPRDIKMLLRLGLRMAAHRDTAPDLDVFTAAARFRGLQYIPSSP</sequence>
<protein>
    <submittedName>
        <fullName evidence="1">Uncharacterized protein</fullName>
    </submittedName>
</protein>
<evidence type="ECO:0000313" key="1">
    <source>
        <dbReference type="EMBL" id="GGO42103.1"/>
    </source>
</evidence>
<dbReference type="Proteomes" id="UP000642509">
    <property type="component" value="Unassembled WGS sequence"/>
</dbReference>
<proteinExistence type="predicted"/>
<evidence type="ECO:0000313" key="2">
    <source>
        <dbReference type="Proteomes" id="UP000642509"/>
    </source>
</evidence>
<accession>A0ABQ2LQX4</accession>
<keyword evidence="2" id="KW-1185">Reference proteome</keyword>
<dbReference type="EMBL" id="BMLQ01000002">
    <property type="protein sequence ID" value="GGO42103.1"/>
    <property type="molecule type" value="Genomic_DNA"/>
</dbReference>
<organism evidence="1 2">
    <name type="scientific">Citricoccus zhacaiensis</name>
    <dbReference type="NCBI Taxonomy" id="489142"/>
    <lineage>
        <taxon>Bacteria</taxon>
        <taxon>Bacillati</taxon>
        <taxon>Actinomycetota</taxon>
        <taxon>Actinomycetes</taxon>
        <taxon>Micrococcales</taxon>
        <taxon>Micrococcaceae</taxon>
        <taxon>Citricoccus</taxon>
    </lineage>
</organism>
<gene>
    <name evidence="1" type="ORF">GCM10010977_07090</name>
</gene>